<protein>
    <recommendedName>
        <fullName evidence="8">Cytochrome P450</fullName>
    </recommendedName>
</protein>
<dbReference type="Proteomes" id="UP001396898">
    <property type="component" value="Unassembled WGS sequence"/>
</dbReference>
<dbReference type="SUPFAM" id="SSF48264">
    <property type="entry name" value="Cytochrome P450"/>
    <property type="match status" value="1"/>
</dbReference>
<dbReference type="PRINTS" id="PR00385">
    <property type="entry name" value="P450"/>
</dbReference>
<organism evidence="6 7">
    <name type="scientific">Apiospora marii</name>
    <dbReference type="NCBI Taxonomy" id="335849"/>
    <lineage>
        <taxon>Eukaryota</taxon>
        <taxon>Fungi</taxon>
        <taxon>Dikarya</taxon>
        <taxon>Ascomycota</taxon>
        <taxon>Pezizomycotina</taxon>
        <taxon>Sordariomycetes</taxon>
        <taxon>Xylariomycetidae</taxon>
        <taxon>Amphisphaeriales</taxon>
        <taxon>Apiosporaceae</taxon>
        <taxon>Apiospora</taxon>
    </lineage>
</organism>
<dbReference type="InterPro" id="IPR036396">
    <property type="entry name" value="Cyt_P450_sf"/>
</dbReference>
<keyword evidence="7" id="KW-1185">Reference proteome</keyword>
<gene>
    <name evidence="6" type="ORF">PG991_007334</name>
</gene>
<comment type="cofactor">
    <cofactor evidence="1">
        <name>heme</name>
        <dbReference type="ChEBI" id="CHEBI:30413"/>
    </cofactor>
</comment>
<dbReference type="InterPro" id="IPR050121">
    <property type="entry name" value="Cytochrome_P450_monoxygenase"/>
</dbReference>
<name>A0ABR1RT55_9PEZI</name>
<comment type="caution">
    <text evidence="6">The sequence shown here is derived from an EMBL/GenBank/DDBJ whole genome shotgun (WGS) entry which is preliminary data.</text>
</comment>
<evidence type="ECO:0000313" key="6">
    <source>
        <dbReference type="EMBL" id="KAK8018144.1"/>
    </source>
</evidence>
<keyword evidence="2 5" id="KW-0349">Heme</keyword>
<dbReference type="InterPro" id="IPR002401">
    <property type="entry name" value="Cyt_P450_E_grp-I"/>
</dbReference>
<dbReference type="PANTHER" id="PTHR24305:SF147">
    <property type="entry name" value="P450, PUTATIVE (EUROFUNG)-RELATED"/>
    <property type="match status" value="1"/>
</dbReference>
<dbReference type="EMBL" id="JAQQWI010000010">
    <property type="protein sequence ID" value="KAK8018144.1"/>
    <property type="molecule type" value="Genomic_DNA"/>
</dbReference>
<evidence type="ECO:0000256" key="1">
    <source>
        <dbReference type="ARBA" id="ARBA00001971"/>
    </source>
</evidence>
<evidence type="ECO:0008006" key="8">
    <source>
        <dbReference type="Google" id="ProtNLM"/>
    </source>
</evidence>
<evidence type="ECO:0000256" key="2">
    <source>
        <dbReference type="ARBA" id="ARBA00022617"/>
    </source>
</evidence>
<evidence type="ECO:0000313" key="7">
    <source>
        <dbReference type="Proteomes" id="UP001396898"/>
    </source>
</evidence>
<proteinExistence type="inferred from homology"/>
<dbReference type="Pfam" id="PF00067">
    <property type="entry name" value="p450"/>
    <property type="match status" value="1"/>
</dbReference>
<evidence type="ECO:0000256" key="3">
    <source>
        <dbReference type="ARBA" id="ARBA00022723"/>
    </source>
</evidence>
<keyword evidence="3 5" id="KW-0479">Metal-binding</keyword>
<dbReference type="PANTHER" id="PTHR24305">
    <property type="entry name" value="CYTOCHROME P450"/>
    <property type="match status" value="1"/>
</dbReference>
<dbReference type="InterPro" id="IPR017972">
    <property type="entry name" value="Cyt_P450_CS"/>
</dbReference>
<evidence type="ECO:0000256" key="5">
    <source>
        <dbReference type="RuleBase" id="RU000461"/>
    </source>
</evidence>
<dbReference type="PRINTS" id="PR00463">
    <property type="entry name" value="EP450I"/>
</dbReference>
<sequence>MPTSRMKGLDTGVKVNDGIQHTIPRHHLNTVAVADMDSFWSFASLDVFLKHITLVRLASCWGLFWLLRALYNVSPLHPLSHIPGPKLAAATFLYEAWFDLVRGGRYTHEIRRLHAVYGMMMSSRIHGLGSHSVTKTGPVVRINPEELHFNDIGFSDEIYAAGGRRRDKQTHFLNFMAGPITQSMFATVDHDHHRLRRNAVNKFFSRAQILKLETNIKEMVDQLCEKMIRLGGGSEGPLDVTTAYSCFTADVISNYCFDEPFGFVRQPNWEPNFREPLNAMLGLIYVFRFFPLLKILVDILPLFAKWVGGDIGRMLKESNEAMPARVRKATEDVAAGKVQDNASIFAAIIGSSLPDVEKTDRRLGGEGFSMISAGTETTAWTLTVATFHLLNQPTTLERLSEELRDSDALNKSWFALEKLPYLGAVVNEALRLSYGVTARTPRIAPYETLSYRGQFQGRPVNYKIPAGTPMGMSSGINHHNEDVYPNSYAFRPERWLEASADQRRQMESSLTSFGKGSRICLGMQLAYANMYLALAALTLRVFPSMKLFETDVTDVAWDCDYFVPVPRKGSKGVRVLIDKLGPLRWFGLPEGEPLDLNASEARGTEQDLASAGSRRKAIDSDGVQVMKDVLQ</sequence>
<keyword evidence="5" id="KW-0503">Monooxygenase</keyword>
<dbReference type="InterPro" id="IPR001128">
    <property type="entry name" value="Cyt_P450"/>
</dbReference>
<dbReference type="Gene3D" id="1.10.630.10">
    <property type="entry name" value="Cytochrome P450"/>
    <property type="match status" value="1"/>
</dbReference>
<dbReference type="CDD" id="cd11062">
    <property type="entry name" value="CYP58-like"/>
    <property type="match status" value="1"/>
</dbReference>
<comment type="similarity">
    <text evidence="5">Belongs to the cytochrome P450 family.</text>
</comment>
<keyword evidence="5" id="KW-0560">Oxidoreductase</keyword>
<accession>A0ABR1RT55</accession>
<evidence type="ECO:0000256" key="4">
    <source>
        <dbReference type="ARBA" id="ARBA00023004"/>
    </source>
</evidence>
<reference evidence="6 7" key="1">
    <citation type="submission" date="2023-01" db="EMBL/GenBank/DDBJ databases">
        <title>Analysis of 21 Apiospora genomes using comparative genomics revels a genus with tremendous synthesis potential of carbohydrate active enzymes and secondary metabolites.</title>
        <authorList>
            <person name="Sorensen T."/>
        </authorList>
    </citation>
    <scope>NUCLEOTIDE SEQUENCE [LARGE SCALE GENOMIC DNA]</scope>
    <source>
        <strain evidence="6 7">CBS 20057</strain>
    </source>
</reference>
<dbReference type="PROSITE" id="PS00086">
    <property type="entry name" value="CYTOCHROME_P450"/>
    <property type="match status" value="1"/>
</dbReference>
<keyword evidence="4 5" id="KW-0408">Iron</keyword>